<dbReference type="AlphaFoldDB" id="A0AAW5T7B2"/>
<dbReference type="GO" id="GO:0003676">
    <property type="term" value="F:nucleic acid binding"/>
    <property type="evidence" value="ECO:0007669"/>
    <property type="project" value="InterPro"/>
</dbReference>
<dbReference type="RefSeq" id="WP_036450216.1">
    <property type="nucleotide sequence ID" value="NZ_JACKVC010000018.1"/>
</dbReference>
<reference evidence="3" key="1">
    <citation type="submission" date="2020-07" db="EMBL/GenBank/DDBJ databases">
        <authorList>
            <person name="Pettersson B.M.F."/>
            <person name="Behra P.R.K."/>
            <person name="Ramesh M."/>
            <person name="Das S."/>
            <person name="Dasgupta S."/>
            <person name="Kirsebom L.A."/>
        </authorList>
    </citation>
    <scope>NUCLEOTIDE SEQUENCE</scope>
    <source>
        <strain evidence="3">DSM 44242</strain>
    </source>
</reference>
<comment type="caution">
    <text evidence="3">The sequence shown here is derived from an EMBL/GenBank/DDBJ whole genome shotgun (WGS) entry which is preliminary data.</text>
</comment>
<evidence type="ECO:0000313" key="4">
    <source>
        <dbReference type="Proteomes" id="UP001141659"/>
    </source>
</evidence>
<dbReference type="Proteomes" id="UP001141659">
    <property type="component" value="Unassembled WGS sequence"/>
</dbReference>
<dbReference type="InterPro" id="IPR001584">
    <property type="entry name" value="Integrase_cat-core"/>
</dbReference>
<sequence>MTDGRTTLIAGARILTEKGTAVVVAVPNGEVQLRDVFGEVTSYPYDDLPIIQNMRNTDAVDLMEPLRPLWDRLHEHVRQQALERLEIVQEILTGFREGHPELARPGEPRYPFGPDFGESESRRCAVMAELLVLESQSQRQSHRRPRGGSGEESDSAGRNPSTIRNWLRRFKNGGLRALIDGRSLRESMFWELIEGPYREMAPKVIDTLDGDISTVSLSELDRRIRVKLRNNGVGDCVTPQRITQQFLSTLKRQKGRTTRSQRTRALQKVSGTRHYPAIRPGQVVAIDVTRADNLVFDPLSGKPVSVEIITGIDVATRVIPALRVVPRSANGLEAGLLLYDVCRPFSLRVAGTTVSDWRWVGLPSAVDFSEVHVHTSHRHVAPDFSTLQGDHAIPSVMPDAIHCDHGSIFISEWFISLLRDLGIDLLLSRGKKPTDNPQVERWHETIQRALQQIPGYKGRNVSERGRLVSQEPLLTAHELQEHLRRFVALDYHRTGHTGIVVPGCEEADAEARLCPLEMWDAMVEATGRIDVPQRPDLIYQFLPIRWGTIQQAGVEFSDMTYDSPVLEDYRAVPTGYFRPGDKAAPFYVDPHDLSRIWFPDPQTKRVEPVEWRGAQRTLAPMTDVILGAVRRRIIARGGNAVLKRGSATRQILAELTELTTAPTDPKLKAQLAAAGRRVEQSRIDHDEAQRAQGVTQGGQPAAPAPADSMRRRWPNLLGDEGT</sequence>
<dbReference type="InterPro" id="IPR036397">
    <property type="entry name" value="RNaseH_sf"/>
</dbReference>
<organism evidence="3 4">
    <name type="scientific">Mycolicibacterium porcinum</name>
    <dbReference type="NCBI Taxonomy" id="39693"/>
    <lineage>
        <taxon>Bacteria</taxon>
        <taxon>Bacillati</taxon>
        <taxon>Actinomycetota</taxon>
        <taxon>Actinomycetes</taxon>
        <taxon>Mycobacteriales</taxon>
        <taxon>Mycobacteriaceae</taxon>
        <taxon>Mycolicibacterium</taxon>
    </lineage>
</organism>
<feature type="region of interest" description="Disordered" evidence="1">
    <location>
        <begin position="135"/>
        <end position="161"/>
    </location>
</feature>
<dbReference type="Gene3D" id="3.30.420.10">
    <property type="entry name" value="Ribonuclease H-like superfamily/Ribonuclease H"/>
    <property type="match status" value="1"/>
</dbReference>
<protein>
    <submittedName>
        <fullName evidence="3">DDE-type integrase/transposase/recombinase</fullName>
    </submittedName>
</protein>
<feature type="compositionally biased region" description="Basic and acidic residues" evidence="1">
    <location>
        <begin position="676"/>
        <end position="689"/>
    </location>
</feature>
<reference evidence="3" key="2">
    <citation type="journal article" date="2022" name="BMC Genomics">
        <title>Comparative genome analysis of mycobacteria focusing on tRNA and non-coding RNA.</title>
        <authorList>
            <person name="Behra P.R.K."/>
            <person name="Pettersson B.M.F."/>
            <person name="Ramesh M."/>
            <person name="Das S."/>
            <person name="Dasgupta S."/>
            <person name="Kirsebom L.A."/>
        </authorList>
    </citation>
    <scope>NUCLEOTIDE SEQUENCE</scope>
    <source>
        <strain evidence="3">DSM 44242</strain>
    </source>
</reference>
<gene>
    <name evidence="3" type="ORF">H5P34_20850</name>
</gene>
<proteinExistence type="predicted"/>
<dbReference type="PROSITE" id="PS50994">
    <property type="entry name" value="INTEGRASE"/>
    <property type="match status" value="1"/>
</dbReference>
<evidence type="ECO:0000259" key="2">
    <source>
        <dbReference type="PROSITE" id="PS50994"/>
    </source>
</evidence>
<dbReference type="GO" id="GO:0015074">
    <property type="term" value="P:DNA integration"/>
    <property type="evidence" value="ECO:0007669"/>
    <property type="project" value="InterPro"/>
</dbReference>
<feature type="domain" description="Integrase catalytic" evidence="2">
    <location>
        <begin position="276"/>
        <end position="451"/>
    </location>
</feature>
<accession>A0AAW5T7B2</accession>
<name>A0AAW5T7B2_9MYCO</name>
<feature type="compositionally biased region" description="Low complexity" evidence="1">
    <location>
        <begin position="691"/>
        <end position="706"/>
    </location>
</feature>
<dbReference type="EMBL" id="JACKVC010000018">
    <property type="protein sequence ID" value="MCV7390513.1"/>
    <property type="molecule type" value="Genomic_DNA"/>
</dbReference>
<feature type="region of interest" description="Disordered" evidence="1">
    <location>
        <begin position="673"/>
        <end position="722"/>
    </location>
</feature>
<dbReference type="SUPFAM" id="SSF53098">
    <property type="entry name" value="Ribonuclease H-like"/>
    <property type="match status" value="1"/>
</dbReference>
<dbReference type="InterPro" id="IPR012337">
    <property type="entry name" value="RNaseH-like_sf"/>
</dbReference>
<evidence type="ECO:0000313" key="3">
    <source>
        <dbReference type="EMBL" id="MCV7390513.1"/>
    </source>
</evidence>
<evidence type="ECO:0000256" key="1">
    <source>
        <dbReference type="SAM" id="MobiDB-lite"/>
    </source>
</evidence>